<reference evidence="2 3" key="1">
    <citation type="submission" date="2019-03" db="EMBL/GenBank/DDBJ databases">
        <title>Draft genome sequences of novel Actinobacteria.</title>
        <authorList>
            <person name="Sahin N."/>
            <person name="Ay H."/>
            <person name="Saygin H."/>
        </authorList>
    </citation>
    <scope>NUCLEOTIDE SEQUENCE [LARGE SCALE GENOMIC DNA]</scope>
    <source>
        <strain evidence="2 3">DSM 41900</strain>
    </source>
</reference>
<feature type="transmembrane region" description="Helical" evidence="1">
    <location>
        <begin position="156"/>
        <end position="182"/>
    </location>
</feature>
<dbReference type="InterPro" id="IPR010390">
    <property type="entry name" value="ABC-2_transporter-like"/>
</dbReference>
<dbReference type="OrthoDB" id="62003at2"/>
<protein>
    <recommendedName>
        <fullName evidence="4">ABC transporter permease</fullName>
    </recommendedName>
</protein>
<evidence type="ECO:0000256" key="1">
    <source>
        <dbReference type="SAM" id="Phobius"/>
    </source>
</evidence>
<dbReference type="AlphaFoldDB" id="A0A4R4TCN1"/>
<name>A0A4R4TCN1_9ACTN</name>
<dbReference type="Pfam" id="PF06182">
    <property type="entry name" value="ABC2_membrane_6"/>
    <property type="match status" value="1"/>
</dbReference>
<gene>
    <name evidence="2" type="ORF">E1283_17795</name>
</gene>
<keyword evidence="1" id="KW-0812">Transmembrane</keyword>
<evidence type="ECO:0000313" key="3">
    <source>
        <dbReference type="Proteomes" id="UP000295345"/>
    </source>
</evidence>
<feature type="transmembrane region" description="Helical" evidence="1">
    <location>
        <begin position="188"/>
        <end position="207"/>
    </location>
</feature>
<comment type="caution">
    <text evidence="2">The sequence shown here is derived from an EMBL/GenBank/DDBJ whole genome shotgun (WGS) entry which is preliminary data.</text>
</comment>
<keyword evidence="3" id="KW-1185">Reference proteome</keyword>
<keyword evidence="1" id="KW-0472">Membrane</keyword>
<proteinExistence type="predicted"/>
<feature type="transmembrane region" description="Helical" evidence="1">
    <location>
        <begin position="28"/>
        <end position="49"/>
    </location>
</feature>
<dbReference type="PANTHER" id="PTHR36832">
    <property type="entry name" value="SLR1174 PROTEIN-RELATED"/>
    <property type="match status" value="1"/>
</dbReference>
<sequence>MTLRQRAVAHAGTAGLHARAQLAYRADFVFRVLWLLLQVYLLALVWRAVYPESGTAPAHGGQQVTLATQLAYVTYASVQNWLLTPAGLAPTPIPQRVREGSIAVDLSRPVAFTTQMLAAQGGIVLAAAPFAVLALPFAVVAGGARAPASAGAASAYALSLVPAVLNALLLAVVVSMVSFWTLEAVGVFMIHRVVAHFFAGALIPLWFMPSWLADLAQLLPFQTTTYTPIALYLGHIHGTGPVLTALAVQCGWTAALWLIMRLVWARALHRVVVQGG</sequence>
<keyword evidence="1" id="KW-1133">Transmembrane helix</keyword>
<feature type="transmembrane region" description="Helical" evidence="1">
    <location>
        <begin position="123"/>
        <end position="144"/>
    </location>
</feature>
<evidence type="ECO:0000313" key="2">
    <source>
        <dbReference type="EMBL" id="TDC73876.1"/>
    </source>
</evidence>
<feature type="transmembrane region" description="Helical" evidence="1">
    <location>
        <begin position="242"/>
        <end position="260"/>
    </location>
</feature>
<dbReference type="Proteomes" id="UP000295345">
    <property type="component" value="Unassembled WGS sequence"/>
</dbReference>
<dbReference type="EMBL" id="SMKI01000177">
    <property type="protein sequence ID" value="TDC73876.1"/>
    <property type="molecule type" value="Genomic_DNA"/>
</dbReference>
<accession>A0A4R4TCN1</accession>
<dbReference type="PANTHER" id="PTHR36832:SF2">
    <property type="entry name" value="INTEGRAL MEMBRANE PROTEIN"/>
    <property type="match status" value="1"/>
</dbReference>
<organism evidence="2 3">
    <name type="scientific">Streptomyces hainanensis</name>
    <dbReference type="NCBI Taxonomy" id="402648"/>
    <lineage>
        <taxon>Bacteria</taxon>
        <taxon>Bacillati</taxon>
        <taxon>Actinomycetota</taxon>
        <taxon>Actinomycetes</taxon>
        <taxon>Kitasatosporales</taxon>
        <taxon>Streptomycetaceae</taxon>
        <taxon>Streptomyces</taxon>
    </lineage>
</organism>
<evidence type="ECO:0008006" key="4">
    <source>
        <dbReference type="Google" id="ProtNLM"/>
    </source>
</evidence>